<comment type="caution">
    <text evidence="1">The sequence shown here is derived from an EMBL/GenBank/DDBJ whole genome shotgun (WGS) entry which is preliminary data.</text>
</comment>
<reference evidence="1 2" key="1">
    <citation type="submission" date="2019-05" db="EMBL/GenBank/DDBJ databases">
        <title>Emergence of the Ug99 lineage of the wheat stem rust pathogen through somatic hybridization.</title>
        <authorList>
            <person name="Li F."/>
            <person name="Upadhyaya N.M."/>
            <person name="Sperschneider J."/>
            <person name="Matny O."/>
            <person name="Nguyen-Phuc H."/>
            <person name="Mago R."/>
            <person name="Raley C."/>
            <person name="Miller M.E."/>
            <person name="Silverstein K.A.T."/>
            <person name="Henningsen E."/>
            <person name="Hirsch C.D."/>
            <person name="Visser B."/>
            <person name="Pretorius Z.A."/>
            <person name="Steffenson B.J."/>
            <person name="Schwessinger B."/>
            <person name="Dodds P.N."/>
            <person name="Figueroa M."/>
        </authorList>
    </citation>
    <scope>NUCLEOTIDE SEQUENCE [LARGE SCALE GENOMIC DNA]</scope>
    <source>
        <strain evidence="1">21-0</strain>
    </source>
</reference>
<dbReference type="Proteomes" id="UP000324748">
    <property type="component" value="Unassembled WGS sequence"/>
</dbReference>
<gene>
    <name evidence="1" type="ORF">PGT21_007226</name>
</gene>
<keyword evidence="2" id="KW-1185">Reference proteome</keyword>
<organism evidence="1 2">
    <name type="scientific">Puccinia graminis f. sp. tritici</name>
    <dbReference type="NCBI Taxonomy" id="56615"/>
    <lineage>
        <taxon>Eukaryota</taxon>
        <taxon>Fungi</taxon>
        <taxon>Dikarya</taxon>
        <taxon>Basidiomycota</taxon>
        <taxon>Pucciniomycotina</taxon>
        <taxon>Pucciniomycetes</taxon>
        <taxon>Pucciniales</taxon>
        <taxon>Pucciniaceae</taxon>
        <taxon>Puccinia</taxon>
    </lineage>
</organism>
<proteinExistence type="predicted"/>
<dbReference type="AlphaFoldDB" id="A0A5B0PTQ0"/>
<sequence length="84" mass="9416">MAIPSALLQLPILETAQMGQAKDERLSRMPEKPMEVRLSNMTAAKGYPFLIESSIPPAPADMFFICQRSLMQLEPLLVLVGWTR</sequence>
<protein>
    <submittedName>
        <fullName evidence="1">Uncharacterized protein</fullName>
    </submittedName>
</protein>
<name>A0A5B0PTQ0_PUCGR</name>
<evidence type="ECO:0000313" key="2">
    <source>
        <dbReference type="Proteomes" id="UP000324748"/>
    </source>
</evidence>
<evidence type="ECO:0000313" key="1">
    <source>
        <dbReference type="EMBL" id="KAA1104004.1"/>
    </source>
</evidence>
<dbReference type="EMBL" id="VSWC01000041">
    <property type="protein sequence ID" value="KAA1104004.1"/>
    <property type="molecule type" value="Genomic_DNA"/>
</dbReference>
<accession>A0A5B0PTQ0</accession>